<dbReference type="OrthoDB" id="8904098at2759"/>
<dbReference type="SMART" id="SM00457">
    <property type="entry name" value="MACPF"/>
    <property type="match status" value="1"/>
</dbReference>
<feature type="transmembrane region" description="Helical" evidence="6">
    <location>
        <begin position="991"/>
        <end position="1013"/>
    </location>
</feature>
<feature type="transmembrane region" description="Helical" evidence="6">
    <location>
        <begin position="1033"/>
        <end position="1053"/>
    </location>
</feature>
<evidence type="ECO:0000256" key="6">
    <source>
        <dbReference type="SAM" id="Phobius"/>
    </source>
</evidence>
<evidence type="ECO:0000256" key="1">
    <source>
        <dbReference type="ARBA" id="ARBA00004141"/>
    </source>
</evidence>
<evidence type="ECO:0000256" key="2">
    <source>
        <dbReference type="ARBA" id="ARBA00022692"/>
    </source>
</evidence>
<feature type="transmembrane region" description="Helical" evidence="6">
    <location>
        <begin position="841"/>
        <end position="862"/>
    </location>
</feature>
<dbReference type="InterPro" id="IPR020864">
    <property type="entry name" value="MACPF"/>
</dbReference>
<dbReference type="GO" id="GO:0016020">
    <property type="term" value="C:membrane"/>
    <property type="evidence" value="ECO:0000318"/>
    <property type="project" value="GO_Central"/>
</dbReference>
<feature type="transmembrane region" description="Helical" evidence="6">
    <location>
        <begin position="874"/>
        <end position="892"/>
    </location>
</feature>
<dbReference type="SUPFAM" id="SSF103473">
    <property type="entry name" value="MFS general substrate transporter"/>
    <property type="match status" value="1"/>
</dbReference>
<keyword evidence="4 6" id="KW-0472">Membrane</keyword>
<dbReference type="InterPro" id="IPR000109">
    <property type="entry name" value="POT_fam"/>
</dbReference>
<feature type="region of interest" description="Disordered" evidence="5">
    <location>
        <begin position="1"/>
        <end position="22"/>
    </location>
</feature>
<dbReference type="Pfam" id="PF00854">
    <property type="entry name" value="PTR2"/>
    <property type="match status" value="1"/>
</dbReference>
<accession>D7TJT3</accession>
<dbReference type="GO" id="GO:0006952">
    <property type="term" value="P:defense response"/>
    <property type="evidence" value="ECO:0007669"/>
    <property type="project" value="InterPro"/>
</dbReference>
<evidence type="ECO:0000313" key="9">
    <source>
        <dbReference type="Proteomes" id="UP000009183"/>
    </source>
</evidence>
<dbReference type="PANTHER" id="PTHR33199">
    <property type="entry name" value="MACPF DOMAIN-CONTAINING PROTEIN CAD1"/>
    <property type="match status" value="1"/>
</dbReference>
<dbReference type="STRING" id="29760.D7TJT3"/>
<dbReference type="InterPro" id="IPR044663">
    <property type="entry name" value="CAD1/NSL1-like"/>
</dbReference>
<feature type="transmembrane region" description="Helical" evidence="6">
    <location>
        <begin position="1206"/>
        <end position="1225"/>
    </location>
</feature>
<dbReference type="InParanoid" id="D7TJT3"/>
<dbReference type="EMBL" id="FN595992">
    <property type="protein sequence ID" value="CBI30755.3"/>
    <property type="molecule type" value="Genomic_DNA"/>
</dbReference>
<evidence type="ECO:0000259" key="7">
    <source>
        <dbReference type="PROSITE" id="PS51412"/>
    </source>
</evidence>
<keyword evidence="2 6" id="KW-0812">Transmembrane</keyword>
<feature type="compositionally biased region" description="Polar residues" evidence="5">
    <location>
        <begin position="1"/>
        <end position="14"/>
    </location>
</feature>
<gene>
    <name evidence="8" type="ordered locus">VIT_10s0003g02030</name>
</gene>
<evidence type="ECO:0000256" key="5">
    <source>
        <dbReference type="SAM" id="MobiDB-lite"/>
    </source>
</evidence>
<dbReference type="AlphaFoldDB" id="D7TJT3"/>
<name>D7TJT3_VITVI</name>
<dbReference type="PROSITE" id="PS51412">
    <property type="entry name" value="MACPF_2"/>
    <property type="match status" value="1"/>
</dbReference>
<protein>
    <recommendedName>
        <fullName evidence="7">MACPF domain-containing protein</fullName>
    </recommendedName>
</protein>
<proteinExistence type="predicted"/>
<feature type="transmembrane region" description="Helical" evidence="6">
    <location>
        <begin position="1074"/>
        <end position="1094"/>
    </location>
</feature>
<feature type="transmembrane region" description="Helical" evidence="6">
    <location>
        <begin position="1159"/>
        <end position="1180"/>
    </location>
</feature>
<dbReference type="Proteomes" id="UP000009183">
    <property type="component" value="Chromosome 10"/>
</dbReference>
<dbReference type="GO" id="GO:0055085">
    <property type="term" value="P:transmembrane transport"/>
    <property type="evidence" value="ECO:0000318"/>
    <property type="project" value="GO_Central"/>
</dbReference>
<dbReference type="PANTHER" id="PTHR33199:SF3">
    <property type="entry name" value="MACPF DOMAIN-CONTAINING PROTEIN CAD1"/>
    <property type="match status" value="1"/>
</dbReference>
<reference evidence="9" key="1">
    <citation type="journal article" date="2007" name="Nature">
        <title>The grapevine genome sequence suggests ancestral hexaploidization in major angiosperm phyla.</title>
        <authorList>
            <consortium name="The French-Italian Public Consortium for Grapevine Genome Characterization."/>
            <person name="Jaillon O."/>
            <person name="Aury J.-M."/>
            <person name="Noel B."/>
            <person name="Policriti A."/>
            <person name="Clepet C."/>
            <person name="Casagrande A."/>
            <person name="Choisne N."/>
            <person name="Aubourg S."/>
            <person name="Vitulo N."/>
            <person name="Jubin C."/>
            <person name="Vezzi A."/>
            <person name="Legeai F."/>
            <person name="Hugueney P."/>
            <person name="Dasilva C."/>
            <person name="Horner D."/>
            <person name="Mica E."/>
            <person name="Jublot D."/>
            <person name="Poulain J."/>
            <person name="Bruyere C."/>
            <person name="Billault A."/>
            <person name="Segurens B."/>
            <person name="Gouyvenoux M."/>
            <person name="Ugarte E."/>
            <person name="Cattonaro F."/>
            <person name="Anthouard V."/>
            <person name="Vico V."/>
            <person name="Del Fabbro C."/>
            <person name="Alaux M."/>
            <person name="Di Gaspero G."/>
            <person name="Dumas V."/>
            <person name="Felice N."/>
            <person name="Paillard S."/>
            <person name="Juman I."/>
            <person name="Moroldo M."/>
            <person name="Scalabrin S."/>
            <person name="Canaguier A."/>
            <person name="Le Clainche I."/>
            <person name="Malacrida G."/>
            <person name="Durand E."/>
            <person name="Pesole G."/>
            <person name="Laucou V."/>
            <person name="Chatelet P."/>
            <person name="Merdinoglu D."/>
            <person name="Delledonne M."/>
            <person name="Pezzotti M."/>
            <person name="Lecharny A."/>
            <person name="Scarpelli C."/>
            <person name="Artiguenave F."/>
            <person name="Pe M.E."/>
            <person name="Valle G."/>
            <person name="Morgante M."/>
            <person name="Caboche M."/>
            <person name="Adam-Blondon A.-F."/>
            <person name="Weissenbach J."/>
            <person name="Quetier F."/>
            <person name="Wincker P."/>
        </authorList>
    </citation>
    <scope>NUCLEOTIDE SEQUENCE [LARGE SCALE GENOMIC DNA]</scope>
    <source>
        <strain evidence="9">cv. Pinot noir / PN40024</strain>
    </source>
</reference>
<dbReference type="InterPro" id="IPR036259">
    <property type="entry name" value="MFS_trans_sf"/>
</dbReference>
<dbReference type="ExpressionAtlas" id="D7TJT3">
    <property type="expression patterns" value="baseline and differential"/>
</dbReference>
<feature type="domain" description="MACPF" evidence="7">
    <location>
        <begin position="20"/>
        <end position="323"/>
    </location>
</feature>
<dbReference type="GO" id="GO:0022857">
    <property type="term" value="F:transmembrane transporter activity"/>
    <property type="evidence" value="ECO:0000318"/>
    <property type="project" value="GO_Central"/>
</dbReference>
<feature type="compositionally biased region" description="Polar residues" evidence="5">
    <location>
        <begin position="496"/>
        <end position="515"/>
    </location>
</feature>
<feature type="transmembrane region" description="Helical" evidence="6">
    <location>
        <begin position="726"/>
        <end position="744"/>
    </location>
</feature>
<evidence type="ECO:0000256" key="4">
    <source>
        <dbReference type="ARBA" id="ARBA00023136"/>
    </source>
</evidence>
<feature type="region of interest" description="Disordered" evidence="5">
    <location>
        <begin position="492"/>
        <end position="529"/>
    </location>
</feature>
<feature type="transmembrane region" description="Helical" evidence="6">
    <location>
        <begin position="799"/>
        <end position="820"/>
    </location>
</feature>
<comment type="subcellular location">
    <subcellularLocation>
        <location evidence="1">Membrane</location>
        <topology evidence="1">Multi-pass membrane protein</topology>
    </subcellularLocation>
</comment>
<dbReference type="eggNOG" id="KOG1237">
    <property type="taxonomic scope" value="Eukaryota"/>
</dbReference>
<feature type="transmembrane region" description="Helical" evidence="6">
    <location>
        <begin position="688"/>
        <end position="711"/>
    </location>
</feature>
<dbReference type="GO" id="GO:0012501">
    <property type="term" value="P:programmed cell death"/>
    <property type="evidence" value="ECO:0007669"/>
    <property type="project" value="InterPro"/>
</dbReference>
<dbReference type="GO" id="GO:2000031">
    <property type="term" value="P:regulation of salicylic acid mediated signaling pathway"/>
    <property type="evidence" value="ECO:0007669"/>
    <property type="project" value="InterPro"/>
</dbReference>
<sequence>MINPYSSALSMDNPSTTTSSSGPNALITTLCNSIQALGRGFDVTSDIRLLYCKGAPGSRPVILDEENTRDLVVSDGVIIPNVSVDIEASRGKRTTESIPVCGFHEMAHHFNELSGISGSIPLGSFNAMFNFTGSWHVDAAATKSLAMVGYYIPLFTVELANSNLVLRDEIKRAVPFTWDPTSLASFIENYGTHIVTSATIGGRDVVYVRQHQLSPLSSSDIENYVKDIGDQRFLDPKSQPTAAPLKYKDKDVTVIFRRRGGDDLEQSHAKWSETVELAPDVINMKFVPIVSLLDSVPGLKHLARAVDLYLEYKPPIEDLQYFLEFQIARVWAPELNKLQRKEPVCPSLQFSLMGPKLYISPDQVTVGRKPVTGLRLSLEGSKQNRLAIHLQHLVSLPKILQPHWDAHMAIGAPKWQGPEEQDSRWFEPIKWKNFSHVSTAPIEHTEICIGDLSGVHIVTGAQLGVWDFGAKSVLHLKLLFSKVPGCTIRRSVWDHSPSTPSTSQKPDGSSSSLSNEKTEDKKGDSSSQTGKLIKIVDLTEMSKGPQDIPGHWLVTGAKLGVDKGKIVLRINCFISMLVPEQNYLETQLGKSYYYSVFVHTIMDNDVFNVYSRPSIICLSKLIYYKIMTTSLESLSKSANSTEATLAFKQQTRAFVPMEKGEELVEGKVDWKGRTAIKNKHGGQRFSSLILASFALENMATVALAVNLVTYFNGVMHFSIADAANELTNYMGTAYILSIVVAFLADAYIGRFYAVLVSAFIELVGLGLLAVQAHYPKLKPPTCVIFDPTADCQQVHGGNAALLFVALYLVAAGTAGIKAALPTHGADQFDEKDPQEAMQMSSFFNGLLLALCVGGAVSLTLVVWIQDNKGWDKGFGVPTLAIFLAMIVFAVGLPRYRIHVIQGTSAITEIIQVLVASFRNRKLPLPDDPAELYEIDKDKEAATEAEFLPHRDIYRFLDKAAIQTTLLGNSDKPETPNPWKLCRVTQVENAKIIAGMVPIFCCTIIMTLCLAQLQTFSIEQGLTMDTRVANSFNIPPASLPILPVIFMIILIPVYDRIFVPYARGITGLRTGITHLQRIGVGLVLSAISMATSAVMEALRKRVARDNNMLDAIPVLQPLPISVFWLSFQYFIFGIADLFTYVGLLEFFYSEAPKAIKSISTCFLWSSMALGYYFSTVVVNIVNRATKGITRSGGWLAGNNINRNHLNLFYWLLSILSVINFFVYLFVAKRYKYRPQALVAPIANEENKNNKASV</sequence>
<dbReference type="Gene3D" id="1.20.1250.20">
    <property type="entry name" value="MFS general substrate transporter like domains"/>
    <property type="match status" value="1"/>
</dbReference>
<organism evidence="8 9">
    <name type="scientific">Vitis vinifera</name>
    <name type="common">Grape</name>
    <dbReference type="NCBI Taxonomy" id="29760"/>
    <lineage>
        <taxon>Eukaryota</taxon>
        <taxon>Viridiplantae</taxon>
        <taxon>Streptophyta</taxon>
        <taxon>Embryophyta</taxon>
        <taxon>Tracheophyta</taxon>
        <taxon>Spermatophyta</taxon>
        <taxon>Magnoliopsida</taxon>
        <taxon>eudicotyledons</taxon>
        <taxon>Gunneridae</taxon>
        <taxon>Pentapetalae</taxon>
        <taxon>rosids</taxon>
        <taxon>Vitales</taxon>
        <taxon>Vitaceae</taxon>
        <taxon>Viteae</taxon>
        <taxon>Vitis</taxon>
    </lineage>
</organism>
<keyword evidence="3 6" id="KW-1133">Transmembrane helix</keyword>
<keyword evidence="9" id="KW-1185">Reference proteome</keyword>
<dbReference type="PaxDb" id="29760-VIT_10s0003g02030.t01"/>
<dbReference type="OMA" id="MELYEIN"/>
<dbReference type="HOGENOM" id="CLU_007008_0_0_1"/>
<dbReference type="SMR" id="D7TJT3"/>
<feature type="transmembrane region" description="Helical" evidence="6">
    <location>
        <begin position="1126"/>
        <end position="1147"/>
    </location>
</feature>
<dbReference type="Pfam" id="PF01823">
    <property type="entry name" value="MACPF"/>
    <property type="match status" value="1"/>
</dbReference>
<evidence type="ECO:0000256" key="3">
    <source>
        <dbReference type="ARBA" id="ARBA00022989"/>
    </source>
</evidence>
<evidence type="ECO:0000313" key="8">
    <source>
        <dbReference type="EMBL" id="CBI30755.3"/>
    </source>
</evidence>